<dbReference type="InterPro" id="IPR029071">
    <property type="entry name" value="Ubiquitin-like_domsf"/>
</dbReference>
<evidence type="ECO:0000256" key="3">
    <source>
        <dbReference type="ARBA" id="ARBA00022833"/>
    </source>
</evidence>
<evidence type="ECO:0000259" key="6">
    <source>
        <dbReference type="PROSITE" id="PS50053"/>
    </source>
</evidence>
<gene>
    <name evidence="8" type="ORF">SPPG_08607</name>
</gene>
<dbReference type="GO" id="GO:0008270">
    <property type="term" value="F:zinc ion binding"/>
    <property type="evidence" value="ECO:0007669"/>
    <property type="project" value="UniProtKB-KW"/>
</dbReference>
<dbReference type="PANTHER" id="PTHR46728">
    <property type="entry name" value="AN1-TYPE ZINC FINGER PROTEIN 4"/>
    <property type="match status" value="1"/>
</dbReference>
<dbReference type="PRINTS" id="PR00348">
    <property type="entry name" value="UBIQUITIN"/>
</dbReference>
<dbReference type="AlphaFoldDB" id="A0A0L0H3G5"/>
<protein>
    <recommendedName>
        <fullName evidence="10">AN1-type domain-containing protein</fullName>
    </recommendedName>
</protein>
<feature type="region of interest" description="Disordered" evidence="5">
    <location>
        <begin position="1"/>
        <end position="114"/>
    </location>
</feature>
<dbReference type="EMBL" id="KQ257472">
    <property type="protein sequence ID" value="KNC96010.1"/>
    <property type="molecule type" value="Genomic_DNA"/>
</dbReference>
<keyword evidence="2 4" id="KW-0863">Zinc-finger</keyword>
<feature type="domain" description="Ubiquitin-like" evidence="6">
    <location>
        <begin position="132"/>
        <end position="207"/>
    </location>
</feature>
<dbReference type="VEuPathDB" id="FungiDB:SPPG_08607"/>
<feature type="compositionally biased region" description="Low complexity" evidence="5">
    <location>
        <begin position="18"/>
        <end position="34"/>
    </location>
</feature>
<feature type="compositionally biased region" description="Low complexity" evidence="5">
    <location>
        <begin position="342"/>
        <end position="356"/>
    </location>
</feature>
<feature type="region of interest" description="Disordered" evidence="5">
    <location>
        <begin position="336"/>
        <end position="356"/>
    </location>
</feature>
<dbReference type="STRING" id="645134.A0A0L0H3G5"/>
<evidence type="ECO:0008006" key="10">
    <source>
        <dbReference type="Google" id="ProtNLM"/>
    </source>
</evidence>
<evidence type="ECO:0000313" key="9">
    <source>
        <dbReference type="Proteomes" id="UP000053201"/>
    </source>
</evidence>
<dbReference type="eggNOG" id="KOG3173">
    <property type="taxonomic scope" value="Eukaryota"/>
</dbReference>
<dbReference type="SUPFAM" id="SSF54236">
    <property type="entry name" value="Ubiquitin-like"/>
    <property type="match status" value="1"/>
</dbReference>
<dbReference type="Pfam" id="PF01428">
    <property type="entry name" value="zf-AN1"/>
    <property type="match status" value="1"/>
</dbReference>
<evidence type="ECO:0000256" key="4">
    <source>
        <dbReference type="PROSITE-ProRule" id="PRU00449"/>
    </source>
</evidence>
<feature type="compositionally biased region" description="Polar residues" evidence="5">
    <location>
        <begin position="75"/>
        <end position="113"/>
    </location>
</feature>
<keyword evidence="1" id="KW-0479">Metal-binding</keyword>
<dbReference type="OrthoDB" id="428577at2759"/>
<feature type="compositionally biased region" description="Polar residues" evidence="5">
    <location>
        <begin position="1"/>
        <end position="17"/>
    </location>
</feature>
<keyword evidence="3" id="KW-0862">Zinc</keyword>
<dbReference type="InterPro" id="IPR000058">
    <property type="entry name" value="Znf_AN1"/>
</dbReference>
<dbReference type="Gene3D" id="3.10.20.90">
    <property type="entry name" value="Phosphatidylinositol 3-kinase Catalytic Subunit, Chain A, domain 1"/>
    <property type="match status" value="1"/>
</dbReference>
<evidence type="ECO:0000256" key="5">
    <source>
        <dbReference type="SAM" id="MobiDB-lite"/>
    </source>
</evidence>
<accession>A0A0L0H3G5</accession>
<organism evidence="8 9">
    <name type="scientific">Spizellomyces punctatus (strain DAOM BR117)</name>
    <dbReference type="NCBI Taxonomy" id="645134"/>
    <lineage>
        <taxon>Eukaryota</taxon>
        <taxon>Fungi</taxon>
        <taxon>Fungi incertae sedis</taxon>
        <taxon>Chytridiomycota</taxon>
        <taxon>Chytridiomycota incertae sedis</taxon>
        <taxon>Chytridiomycetes</taxon>
        <taxon>Spizellomycetales</taxon>
        <taxon>Spizellomycetaceae</taxon>
        <taxon>Spizellomyces</taxon>
    </lineage>
</organism>
<feature type="compositionally biased region" description="Polar residues" evidence="5">
    <location>
        <begin position="490"/>
        <end position="504"/>
    </location>
</feature>
<dbReference type="Gene3D" id="4.10.1110.10">
    <property type="entry name" value="AN1-like Zinc finger"/>
    <property type="match status" value="1"/>
</dbReference>
<dbReference type="InterPro" id="IPR000626">
    <property type="entry name" value="Ubiquitin-like_dom"/>
</dbReference>
<dbReference type="SUPFAM" id="SSF118310">
    <property type="entry name" value="AN1-like Zinc finger"/>
    <property type="match status" value="1"/>
</dbReference>
<dbReference type="CDD" id="cd17039">
    <property type="entry name" value="Ubl_ubiquitin_like"/>
    <property type="match status" value="1"/>
</dbReference>
<dbReference type="InParanoid" id="A0A0L0H3G5"/>
<feature type="domain" description="AN1-type" evidence="7">
    <location>
        <begin position="571"/>
        <end position="618"/>
    </location>
</feature>
<dbReference type="InterPro" id="IPR019956">
    <property type="entry name" value="Ubiquitin_dom"/>
</dbReference>
<evidence type="ECO:0000256" key="2">
    <source>
        <dbReference type="ARBA" id="ARBA00022771"/>
    </source>
</evidence>
<dbReference type="SMART" id="SM00154">
    <property type="entry name" value="ZnF_AN1"/>
    <property type="match status" value="1"/>
</dbReference>
<dbReference type="SMART" id="SM00213">
    <property type="entry name" value="UBQ"/>
    <property type="match status" value="1"/>
</dbReference>
<feature type="compositionally biased region" description="Basic and acidic residues" evidence="5">
    <location>
        <begin position="557"/>
        <end position="566"/>
    </location>
</feature>
<feature type="region of interest" description="Disordered" evidence="5">
    <location>
        <begin position="281"/>
        <end position="318"/>
    </location>
</feature>
<proteinExistence type="predicted"/>
<evidence type="ECO:0000313" key="8">
    <source>
        <dbReference type="EMBL" id="KNC96010.1"/>
    </source>
</evidence>
<evidence type="ECO:0000259" key="7">
    <source>
        <dbReference type="PROSITE" id="PS51039"/>
    </source>
</evidence>
<dbReference type="RefSeq" id="XP_016604050.1">
    <property type="nucleotide sequence ID" value="XM_016756753.1"/>
</dbReference>
<evidence type="ECO:0000256" key="1">
    <source>
        <dbReference type="ARBA" id="ARBA00022723"/>
    </source>
</evidence>
<sequence>MKSAGVSDSDSGSNTNLPISRRSPSRPRSQSSKRTSAKASRRTSATSSRPIGTRGAPTSDDPSNASGTICDRISENLSRLSTSPETRQFTATTSCTGSGRQTTPPFSASWSNQPMPPSYRLSHRLPGTPEMLTLTIGTLTGTFTIQVRATDAVEDVKRCIQDMEGIPVESQILLWRDKALADDRSVIGQFGIENGSKLQLLLHMSTGPGPPLKMKKVAKEYDSVVFFLCKEEEDVYMLELHMADIRDQRADTRRLLQLAELAGVEVFEDLGCDASSVVIRPLGGSDDESRRSTSNSQESGVLPTQERQLKDLRPTSSESNISTLMSFAALSSTGTLSERGVSPFSSTSDSRPSSGESLIQDVFHDVLAWRGNRMGSRKRAFGCPRTPRRRLRPATAISVMRLPGGSGPMIIIPKTRPASAAHLRNKGTLVLDDTPPVTPPNVTEREDCDRDRCEVRNILCGAPRLREKGRGRRPQSFKMDSPDEGGYLSASDNTTLRTDQPSTSAEHVLEFISAAVPGRRARAASNSTARGSHTELRCLKQNRDRLMGPGCDSAPKPGERPRSKKEVKATVVTQRRCCMCKKKLGPATSFKCRCSQTFCSIHRYSDRHACTYDYKGAGKAALVKENPLVKKEKLAKI</sequence>
<feature type="region of interest" description="Disordered" evidence="5">
    <location>
        <begin position="544"/>
        <end position="566"/>
    </location>
</feature>
<dbReference type="InterPro" id="IPR035896">
    <property type="entry name" value="AN1-like_Znf"/>
</dbReference>
<dbReference type="Pfam" id="PF00240">
    <property type="entry name" value="ubiquitin"/>
    <property type="match status" value="1"/>
</dbReference>
<dbReference type="Proteomes" id="UP000053201">
    <property type="component" value="Unassembled WGS sequence"/>
</dbReference>
<dbReference type="PANTHER" id="PTHR46728:SF1">
    <property type="entry name" value="AN1-TYPE ZINC FINGER PROTEIN 4"/>
    <property type="match status" value="1"/>
</dbReference>
<dbReference type="PROSITE" id="PS50053">
    <property type="entry name" value="UBIQUITIN_2"/>
    <property type="match status" value="1"/>
</dbReference>
<dbReference type="PROSITE" id="PS51039">
    <property type="entry name" value="ZF_AN1"/>
    <property type="match status" value="1"/>
</dbReference>
<name>A0A0L0H3G5_SPIPD</name>
<dbReference type="InterPro" id="IPR053061">
    <property type="entry name" value="AN1-type_zinc_finger"/>
</dbReference>
<feature type="region of interest" description="Disordered" evidence="5">
    <location>
        <begin position="467"/>
        <end position="504"/>
    </location>
</feature>
<keyword evidence="9" id="KW-1185">Reference proteome</keyword>
<dbReference type="GeneID" id="27691758"/>
<reference evidence="8 9" key="1">
    <citation type="submission" date="2009-08" db="EMBL/GenBank/DDBJ databases">
        <title>The Genome Sequence of Spizellomyces punctatus strain DAOM BR117.</title>
        <authorList>
            <consortium name="The Broad Institute Genome Sequencing Platform"/>
            <person name="Russ C."/>
            <person name="Cuomo C."/>
            <person name="Shea T."/>
            <person name="Young S.K."/>
            <person name="Zeng Q."/>
            <person name="Koehrsen M."/>
            <person name="Haas B."/>
            <person name="Borodovsky M."/>
            <person name="Guigo R."/>
            <person name="Alvarado L."/>
            <person name="Berlin A."/>
            <person name="Bochicchio J."/>
            <person name="Borenstein D."/>
            <person name="Chapman S."/>
            <person name="Chen Z."/>
            <person name="Engels R."/>
            <person name="Freedman E."/>
            <person name="Gellesch M."/>
            <person name="Goldberg J."/>
            <person name="Griggs A."/>
            <person name="Gujja S."/>
            <person name="Heiman D."/>
            <person name="Hepburn T."/>
            <person name="Howarth C."/>
            <person name="Jen D."/>
            <person name="Larson L."/>
            <person name="Lewis B."/>
            <person name="Mehta T."/>
            <person name="Park D."/>
            <person name="Pearson M."/>
            <person name="Roberts A."/>
            <person name="Saif S."/>
            <person name="Shenoy N."/>
            <person name="Sisk P."/>
            <person name="Stolte C."/>
            <person name="Sykes S."/>
            <person name="Thomson T."/>
            <person name="Walk T."/>
            <person name="White J."/>
            <person name="Yandava C."/>
            <person name="Burger G."/>
            <person name="Gray M.W."/>
            <person name="Holland P.W.H."/>
            <person name="King N."/>
            <person name="Lang F.B.F."/>
            <person name="Roger A.J."/>
            <person name="Ruiz-Trillo I."/>
            <person name="Lander E."/>
            <person name="Nusbaum C."/>
        </authorList>
    </citation>
    <scope>NUCLEOTIDE SEQUENCE [LARGE SCALE GENOMIC DNA]</scope>
    <source>
        <strain evidence="8 9">DAOM BR117</strain>
    </source>
</reference>